<dbReference type="Gramene" id="TKW12071">
    <property type="protein sequence ID" value="TKW12071"/>
    <property type="gene ID" value="SEVIR_5G012550v2"/>
</dbReference>
<dbReference type="Proteomes" id="UP000298652">
    <property type="component" value="Chromosome 5"/>
</dbReference>
<dbReference type="EMBL" id="CM016556">
    <property type="protein sequence ID" value="TKW12072.1"/>
    <property type="molecule type" value="Genomic_DNA"/>
</dbReference>
<feature type="region of interest" description="Disordered" evidence="1">
    <location>
        <begin position="89"/>
        <end position="109"/>
    </location>
</feature>
<dbReference type="Gramene" id="TKW12072">
    <property type="protein sequence ID" value="TKW12072"/>
    <property type="gene ID" value="SEVIR_5G012550v2"/>
</dbReference>
<proteinExistence type="predicted"/>
<dbReference type="EMBL" id="CM016556">
    <property type="protein sequence ID" value="TKW12071.1"/>
    <property type="molecule type" value="Genomic_DNA"/>
</dbReference>
<evidence type="ECO:0000256" key="2">
    <source>
        <dbReference type="SAM" id="SignalP"/>
    </source>
</evidence>
<evidence type="ECO:0000256" key="1">
    <source>
        <dbReference type="SAM" id="MobiDB-lite"/>
    </source>
</evidence>
<evidence type="ECO:0000313" key="3">
    <source>
        <dbReference type="EMBL" id="TKW12070.1"/>
    </source>
</evidence>
<dbReference type="EMBL" id="CM016556">
    <property type="protein sequence ID" value="TKW12070.1"/>
    <property type="molecule type" value="Genomic_DNA"/>
</dbReference>
<accession>A0A4U6U8I2</accession>
<keyword evidence="2" id="KW-0732">Signal</keyword>
<reference evidence="3 4" key="1">
    <citation type="submission" date="2019-03" db="EMBL/GenBank/DDBJ databases">
        <title>WGS assembly of Setaria viridis.</title>
        <authorList>
            <person name="Huang P."/>
            <person name="Jenkins J."/>
            <person name="Grimwood J."/>
            <person name="Barry K."/>
            <person name="Healey A."/>
            <person name="Mamidi S."/>
            <person name="Sreedasyam A."/>
            <person name="Shu S."/>
            <person name="Feldman M."/>
            <person name="Wu J."/>
            <person name="Yu Y."/>
            <person name="Chen C."/>
            <person name="Johnson J."/>
            <person name="Rokhsar D."/>
            <person name="Baxter I."/>
            <person name="Schmutz J."/>
            <person name="Brutnell T."/>
            <person name="Kellogg E."/>
        </authorList>
    </citation>
    <scope>NUCLEOTIDE SEQUENCE [LARGE SCALE GENOMIC DNA]</scope>
    <source>
        <strain evidence="4">cv. A10</strain>
    </source>
</reference>
<protein>
    <recommendedName>
        <fullName evidence="5">Secreted protein</fullName>
    </recommendedName>
</protein>
<dbReference type="AlphaFoldDB" id="A0A4U6U8I2"/>
<keyword evidence="4" id="KW-1185">Reference proteome</keyword>
<evidence type="ECO:0000313" key="4">
    <source>
        <dbReference type="Proteomes" id="UP000298652"/>
    </source>
</evidence>
<feature type="chain" id="PRO_5036124535" description="Secreted protein" evidence="2">
    <location>
        <begin position="23"/>
        <end position="109"/>
    </location>
</feature>
<gene>
    <name evidence="3" type="ORF">SEVIR_5G012550v2</name>
</gene>
<name>A0A4U6U8I2_SETVI</name>
<evidence type="ECO:0008006" key="5">
    <source>
        <dbReference type="Google" id="ProtNLM"/>
    </source>
</evidence>
<feature type="signal peptide" evidence="2">
    <location>
        <begin position="1"/>
        <end position="22"/>
    </location>
</feature>
<organism evidence="3 4">
    <name type="scientific">Setaria viridis</name>
    <name type="common">Green bristlegrass</name>
    <name type="synonym">Setaria italica subsp. viridis</name>
    <dbReference type="NCBI Taxonomy" id="4556"/>
    <lineage>
        <taxon>Eukaryota</taxon>
        <taxon>Viridiplantae</taxon>
        <taxon>Streptophyta</taxon>
        <taxon>Embryophyta</taxon>
        <taxon>Tracheophyta</taxon>
        <taxon>Spermatophyta</taxon>
        <taxon>Magnoliopsida</taxon>
        <taxon>Liliopsida</taxon>
        <taxon>Poales</taxon>
        <taxon>Poaceae</taxon>
        <taxon>PACMAD clade</taxon>
        <taxon>Panicoideae</taxon>
        <taxon>Panicodae</taxon>
        <taxon>Paniceae</taxon>
        <taxon>Cenchrinae</taxon>
        <taxon>Setaria</taxon>
    </lineage>
</organism>
<sequence length="109" mass="11824">MCNRSTLFVRLSPAAAVCRVCGARSGCLCLLPVLLAACCPDRCRDTRTHMSCEAVTRVRSRLPPPAPAAALSHGPSWIDRAQSKCQVTHRSRTPISMGKSATFQEKRKG</sequence>
<dbReference type="Gramene" id="TKW12070">
    <property type="protein sequence ID" value="TKW12070"/>
    <property type="gene ID" value="SEVIR_5G012550v2"/>
</dbReference>